<feature type="compositionally biased region" description="Polar residues" evidence="11">
    <location>
        <begin position="560"/>
        <end position="571"/>
    </location>
</feature>
<keyword evidence="4 10" id="KW-1133">Transmembrane helix</keyword>
<dbReference type="VEuPathDB" id="VectorBase:ADAR2_004826"/>
<dbReference type="PANTHER" id="PTHR22883:SF43">
    <property type="entry name" value="PALMITOYLTRANSFERASE APP"/>
    <property type="match status" value="1"/>
</dbReference>
<dbReference type="CTD" id="351"/>
<dbReference type="VEuPathDB" id="VectorBase:ADAC001474"/>
<feature type="compositionally biased region" description="Low complexity" evidence="11">
    <location>
        <begin position="548"/>
        <end position="559"/>
    </location>
</feature>
<dbReference type="AlphaFoldDB" id="A0A2M4CTD3"/>
<evidence type="ECO:0000259" key="12">
    <source>
        <dbReference type="Pfam" id="PF01529"/>
    </source>
</evidence>
<keyword evidence="2 10" id="KW-0808">Transferase</keyword>
<dbReference type="InterPro" id="IPR001594">
    <property type="entry name" value="Palmitoyltrfase_DHHC"/>
</dbReference>
<feature type="region of interest" description="Disordered" evidence="11">
    <location>
        <begin position="509"/>
        <end position="612"/>
    </location>
</feature>
<sequence>MAPSQKVTKKWEIFAGRNKFYCDGYLMTAPNSGVFYFTVILITATCGLFFVFDCPFLAQRITPAIPIIGGILFVFTLSALFRTAFSDPGIIPRASQDEAAYIEKQIEVPNSLNSPTYRPPPRTKEVFVKGQTVKLKYCFTCKIFRPPRASHCSLCDNCVDRFDHHCPWVGNCVGKRNYRFFYMFIVSLAFLAVFIFSCTTTHIVMLLKEDNQFIDVVKRTPSSVIIAVICFCSVWSVIGLAGFHTYLTTSDQTTNEDIKGSFSSKGGQQAINPYSQGNICLNCFHILCGPITPSLIDRRGVVTDEYRTQMQSSTDKYNSATVPPLVVMQPGMDTLNKHYSLDHELQNASNGGTGSSGVYRQRSYDNLQNEKSNSVAHLVENEAPLSTTGNVSTLSGVEDTTTTTILLDDDGIELEPTTALTTPHAAGTPDDPTNPLNGSYTNLFRDPALHGAVGQSSTANKLNYGNLMMNDCDKIQSADEIINVSELMMVCSVSGHENVYSNIPPAQVSPSGSAVGLLSPKRTSQGSSNLSAMELGSIPNGGHHHQQHQQQQQQQHQQHVYSNVTNATMNSGHLPDFQSSQAQTTGGSSGMLMTSSSSHQQLTAGTQQPHHIESSLADPALLSSSFIGNDLDLDDPVLTSSFATPKQSIPTGGSKASQLLSSSERSTMQLTPLKASQPITTIEMKNVIKTLDPNVIIQQQQQSAAPAGTTATMTTTTTTMATVNGGSSSNGFNNGIGTGSGDGVSPLFISPSASRMRLLQESTMIDTALDLDSLDGSIGNHSQSCLVKTAIV</sequence>
<protein>
    <recommendedName>
        <fullName evidence="10">Palmitoyltransferase</fullName>
        <ecNumber evidence="10">2.3.1.225</ecNumber>
    </recommendedName>
</protein>
<evidence type="ECO:0000313" key="13">
    <source>
        <dbReference type="EMBL" id="MBW68088.1"/>
    </source>
</evidence>
<dbReference type="GO" id="GO:0005794">
    <property type="term" value="C:Golgi apparatus"/>
    <property type="evidence" value="ECO:0007669"/>
    <property type="project" value="TreeGrafter"/>
</dbReference>
<feature type="transmembrane region" description="Helical" evidence="10">
    <location>
        <begin position="180"/>
        <end position="204"/>
    </location>
</feature>
<accession>A0A2M4CTD3</accession>
<evidence type="ECO:0000256" key="11">
    <source>
        <dbReference type="SAM" id="MobiDB-lite"/>
    </source>
</evidence>
<dbReference type="GO" id="GO:0005783">
    <property type="term" value="C:endoplasmic reticulum"/>
    <property type="evidence" value="ECO:0007669"/>
    <property type="project" value="TreeGrafter"/>
</dbReference>
<feature type="domain" description="Palmitoyltransferase DHHC" evidence="12">
    <location>
        <begin position="134"/>
        <end position="259"/>
    </location>
</feature>
<feature type="compositionally biased region" description="Low complexity" evidence="11">
    <location>
        <begin position="578"/>
        <end position="598"/>
    </location>
</feature>
<comment type="similarity">
    <text evidence="10">Belongs to the DHHC palmitoyltransferase family.</text>
</comment>
<dbReference type="VEuPathDB" id="VectorBase:ADAC001464"/>
<keyword evidence="3 10" id="KW-0812">Transmembrane</keyword>
<keyword evidence="5 10" id="KW-0472">Membrane</keyword>
<evidence type="ECO:0000256" key="1">
    <source>
        <dbReference type="ARBA" id="ARBA00004127"/>
    </source>
</evidence>
<proteinExistence type="inferred from homology"/>
<keyword evidence="8 10" id="KW-0012">Acyltransferase</keyword>
<comment type="subcellular location">
    <subcellularLocation>
        <location evidence="1">Endomembrane system</location>
        <topology evidence="1">Multi-pass membrane protein</topology>
    </subcellularLocation>
</comment>
<evidence type="ECO:0000256" key="5">
    <source>
        <dbReference type="ARBA" id="ARBA00023136"/>
    </source>
</evidence>
<evidence type="ECO:0000256" key="7">
    <source>
        <dbReference type="ARBA" id="ARBA00023288"/>
    </source>
</evidence>
<dbReference type="RefSeq" id="XP_049543080.1">
    <property type="nucleotide sequence ID" value="XM_049687123.1"/>
</dbReference>
<dbReference type="GO" id="GO:0006612">
    <property type="term" value="P:protein targeting to membrane"/>
    <property type="evidence" value="ECO:0007669"/>
    <property type="project" value="TreeGrafter"/>
</dbReference>
<evidence type="ECO:0000256" key="3">
    <source>
        <dbReference type="ARBA" id="ARBA00022692"/>
    </source>
</evidence>
<feature type="compositionally biased region" description="Polar residues" evidence="11">
    <location>
        <begin position="599"/>
        <end position="609"/>
    </location>
</feature>
<evidence type="ECO:0000256" key="10">
    <source>
        <dbReference type="RuleBase" id="RU079119"/>
    </source>
</evidence>
<evidence type="ECO:0000256" key="4">
    <source>
        <dbReference type="ARBA" id="ARBA00022989"/>
    </source>
</evidence>
<dbReference type="GO" id="GO:0019706">
    <property type="term" value="F:protein-cysteine S-palmitoyltransferase activity"/>
    <property type="evidence" value="ECO:0007669"/>
    <property type="project" value="UniProtKB-EC"/>
</dbReference>
<name>A0A2M4CTD3_ANODA</name>
<comment type="domain">
    <text evidence="10">The DHHC domain is required for palmitoyltransferase activity.</text>
</comment>
<evidence type="ECO:0000256" key="6">
    <source>
        <dbReference type="ARBA" id="ARBA00023139"/>
    </source>
</evidence>
<dbReference type="PROSITE" id="PS50216">
    <property type="entry name" value="DHHC"/>
    <property type="match status" value="1"/>
</dbReference>
<evidence type="ECO:0000256" key="9">
    <source>
        <dbReference type="ARBA" id="ARBA00048048"/>
    </source>
</evidence>
<feature type="compositionally biased region" description="Polar residues" evidence="11">
    <location>
        <begin position="521"/>
        <end position="531"/>
    </location>
</feature>
<evidence type="ECO:0000256" key="8">
    <source>
        <dbReference type="ARBA" id="ARBA00023315"/>
    </source>
</evidence>
<comment type="catalytic activity">
    <reaction evidence="9 10">
        <text>L-cysteinyl-[protein] + hexadecanoyl-CoA = S-hexadecanoyl-L-cysteinyl-[protein] + CoA</text>
        <dbReference type="Rhea" id="RHEA:36683"/>
        <dbReference type="Rhea" id="RHEA-COMP:10131"/>
        <dbReference type="Rhea" id="RHEA-COMP:11032"/>
        <dbReference type="ChEBI" id="CHEBI:29950"/>
        <dbReference type="ChEBI" id="CHEBI:57287"/>
        <dbReference type="ChEBI" id="CHEBI:57379"/>
        <dbReference type="ChEBI" id="CHEBI:74151"/>
        <dbReference type="EC" id="2.3.1.225"/>
    </reaction>
</comment>
<keyword evidence="7" id="KW-0449">Lipoprotein</keyword>
<feature type="transmembrane region" description="Helical" evidence="10">
    <location>
        <begin position="34"/>
        <end position="52"/>
    </location>
</feature>
<dbReference type="GeneID" id="125955858"/>
<feature type="region of interest" description="Disordered" evidence="11">
    <location>
        <begin position="642"/>
        <end position="667"/>
    </location>
</feature>
<organism evidence="13">
    <name type="scientific">Anopheles darlingi</name>
    <name type="common">Mosquito</name>
    <dbReference type="NCBI Taxonomy" id="43151"/>
    <lineage>
        <taxon>Eukaryota</taxon>
        <taxon>Metazoa</taxon>
        <taxon>Ecdysozoa</taxon>
        <taxon>Arthropoda</taxon>
        <taxon>Hexapoda</taxon>
        <taxon>Insecta</taxon>
        <taxon>Pterygota</taxon>
        <taxon>Neoptera</taxon>
        <taxon>Endopterygota</taxon>
        <taxon>Diptera</taxon>
        <taxon>Nematocera</taxon>
        <taxon>Culicoidea</taxon>
        <taxon>Culicidae</taxon>
        <taxon>Anophelinae</taxon>
        <taxon>Anopheles</taxon>
    </lineage>
</organism>
<dbReference type="EMBL" id="GGFL01003910">
    <property type="protein sequence ID" value="MBW68088.1"/>
    <property type="molecule type" value="Transcribed_RNA"/>
</dbReference>
<dbReference type="RefSeq" id="XP_049543078.1">
    <property type="nucleotide sequence ID" value="XM_049687121.1"/>
</dbReference>
<dbReference type="RefSeq" id="XP_049543077.1">
    <property type="nucleotide sequence ID" value="XM_049687120.1"/>
</dbReference>
<dbReference type="OrthoDB" id="4096362at2759"/>
<dbReference type="Pfam" id="PF01529">
    <property type="entry name" value="DHHC"/>
    <property type="match status" value="1"/>
</dbReference>
<keyword evidence="6" id="KW-0564">Palmitate</keyword>
<dbReference type="PANTHER" id="PTHR22883">
    <property type="entry name" value="ZINC FINGER DHHC DOMAIN CONTAINING PROTEIN"/>
    <property type="match status" value="1"/>
</dbReference>
<reference evidence="13" key="1">
    <citation type="submission" date="2018-01" db="EMBL/GenBank/DDBJ databases">
        <title>An insight into the sialome of Amazonian anophelines.</title>
        <authorList>
            <person name="Ribeiro J.M."/>
            <person name="Scarpassa V."/>
            <person name="Calvo E."/>
        </authorList>
    </citation>
    <scope>NUCLEOTIDE SEQUENCE</scope>
</reference>
<feature type="transmembrane region" description="Helical" evidence="10">
    <location>
        <begin position="224"/>
        <end position="247"/>
    </location>
</feature>
<dbReference type="RefSeq" id="XP_049543079.1">
    <property type="nucleotide sequence ID" value="XM_049687122.1"/>
</dbReference>
<feature type="transmembrane region" description="Helical" evidence="10">
    <location>
        <begin position="64"/>
        <end position="85"/>
    </location>
</feature>
<evidence type="ECO:0000256" key="2">
    <source>
        <dbReference type="ARBA" id="ARBA00022679"/>
    </source>
</evidence>
<dbReference type="EC" id="2.3.1.225" evidence="10"/>
<dbReference type="InterPro" id="IPR039859">
    <property type="entry name" value="PFA4/ZDH16/20/ERF2-like"/>
</dbReference>